<keyword evidence="3" id="KW-0805">Transcription regulation</keyword>
<dbReference type="Gene3D" id="6.10.250.690">
    <property type="match status" value="1"/>
</dbReference>
<proteinExistence type="predicted"/>
<dbReference type="PROSITE" id="PS51755">
    <property type="entry name" value="OMPR_PHOB"/>
    <property type="match status" value="1"/>
</dbReference>
<dbReference type="Pfam" id="PF00072">
    <property type="entry name" value="Response_reg"/>
    <property type="match status" value="1"/>
</dbReference>
<dbReference type="SUPFAM" id="SSF46894">
    <property type="entry name" value="C-terminal effector domain of the bipartite response regulators"/>
    <property type="match status" value="1"/>
</dbReference>
<sequence>MKLLIIEDDENILSFLKRGFEEDGNIVDTAFDGEDGEYLALLNAYDVIISDWMLPFKSGIEVVQSLREKNITTPAIVLSAKGEIEDKIKGLQYGADDYLAKPFSFAELSARVEALHRRNISNGLNLITLGDISINTDTKAVIKASQTIELTVKEYELLMFLIQNKNGYVSNSMIEEQLWNNQEYINSNVIQVTIYHLRKKLGKELIKSNRGLGYKIAV</sequence>
<protein>
    <submittedName>
        <fullName evidence="8">DNA-binding response regulator</fullName>
    </submittedName>
</protein>
<keyword evidence="2" id="KW-0902">Two-component regulatory system</keyword>
<dbReference type="GO" id="GO:0005829">
    <property type="term" value="C:cytosol"/>
    <property type="evidence" value="ECO:0007669"/>
    <property type="project" value="TreeGrafter"/>
</dbReference>
<dbReference type="GO" id="GO:0006355">
    <property type="term" value="P:regulation of DNA-templated transcription"/>
    <property type="evidence" value="ECO:0007669"/>
    <property type="project" value="InterPro"/>
</dbReference>
<dbReference type="SMART" id="SM00448">
    <property type="entry name" value="REC"/>
    <property type="match status" value="1"/>
</dbReference>
<accession>A0A1W1BB83</accession>
<feature type="domain" description="OmpR/PhoB-type" evidence="7">
    <location>
        <begin position="124"/>
        <end position="218"/>
    </location>
</feature>
<dbReference type="Gene3D" id="3.40.50.2300">
    <property type="match status" value="1"/>
</dbReference>
<name>A0A1W1BB83_9ZZZZ</name>
<dbReference type="CDD" id="cd00383">
    <property type="entry name" value="trans_reg_C"/>
    <property type="match status" value="1"/>
</dbReference>
<keyword evidence="1" id="KW-0597">Phosphoprotein</keyword>
<reference evidence="8" key="1">
    <citation type="submission" date="2016-10" db="EMBL/GenBank/DDBJ databases">
        <authorList>
            <person name="de Groot N.N."/>
        </authorList>
    </citation>
    <scope>NUCLEOTIDE SEQUENCE</scope>
</reference>
<evidence type="ECO:0000256" key="3">
    <source>
        <dbReference type="ARBA" id="ARBA00023015"/>
    </source>
</evidence>
<organism evidence="8">
    <name type="scientific">hydrothermal vent metagenome</name>
    <dbReference type="NCBI Taxonomy" id="652676"/>
    <lineage>
        <taxon>unclassified sequences</taxon>
        <taxon>metagenomes</taxon>
        <taxon>ecological metagenomes</taxon>
    </lineage>
</organism>
<evidence type="ECO:0000256" key="2">
    <source>
        <dbReference type="ARBA" id="ARBA00023012"/>
    </source>
</evidence>
<dbReference type="PANTHER" id="PTHR48111:SF22">
    <property type="entry name" value="REGULATOR OF RPOS"/>
    <property type="match status" value="1"/>
</dbReference>
<dbReference type="SMART" id="SM00862">
    <property type="entry name" value="Trans_reg_C"/>
    <property type="match status" value="1"/>
</dbReference>
<evidence type="ECO:0000256" key="5">
    <source>
        <dbReference type="ARBA" id="ARBA00023163"/>
    </source>
</evidence>
<dbReference type="GO" id="GO:0000976">
    <property type="term" value="F:transcription cis-regulatory region binding"/>
    <property type="evidence" value="ECO:0007669"/>
    <property type="project" value="TreeGrafter"/>
</dbReference>
<dbReference type="InterPro" id="IPR001867">
    <property type="entry name" value="OmpR/PhoB-type_DNA-bd"/>
</dbReference>
<dbReference type="GO" id="GO:0000156">
    <property type="term" value="F:phosphorelay response regulator activity"/>
    <property type="evidence" value="ECO:0007669"/>
    <property type="project" value="TreeGrafter"/>
</dbReference>
<gene>
    <name evidence="8" type="ORF">MNB_SM-5-1207</name>
</gene>
<dbReference type="InterPro" id="IPR001789">
    <property type="entry name" value="Sig_transdc_resp-reg_receiver"/>
</dbReference>
<feature type="domain" description="Response regulatory" evidence="6">
    <location>
        <begin position="2"/>
        <end position="116"/>
    </location>
</feature>
<keyword evidence="4 8" id="KW-0238">DNA-binding</keyword>
<dbReference type="SUPFAM" id="SSF52172">
    <property type="entry name" value="CheY-like"/>
    <property type="match status" value="1"/>
</dbReference>
<evidence type="ECO:0000256" key="4">
    <source>
        <dbReference type="ARBA" id="ARBA00023125"/>
    </source>
</evidence>
<dbReference type="InterPro" id="IPR011006">
    <property type="entry name" value="CheY-like_superfamily"/>
</dbReference>
<evidence type="ECO:0000259" key="6">
    <source>
        <dbReference type="PROSITE" id="PS50110"/>
    </source>
</evidence>
<dbReference type="InterPro" id="IPR036388">
    <property type="entry name" value="WH-like_DNA-bd_sf"/>
</dbReference>
<dbReference type="InterPro" id="IPR016032">
    <property type="entry name" value="Sig_transdc_resp-reg_C-effctor"/>
</dbReference>
<dbReference type="EMBL" id="FPHH01000002">
    <property type="protein sequence ID" value="SFV50840.1"/>
    <property type="molecule type" value="Genomic_DNA"/>
</dbReference>
<dbReference type="AlphaFoldDB" id="A0A1W1BB83"/>
<keyword evidence="5" id="KW-0804">Transcription</keyword>
<evidence type="ECO:0000313" key="8">
    <source>
        <dbReference type="EMBL" id="SFV50840.1"/>
    </source>
</evidence>
<dbReference type="Pfam" id="PF00486">
    <property type="entry name" value="Trans_reg_C"/>
    <property type="match status" value="1"/>
</dbReference>
<dbReference type="PROSITE" id="PS50110">
    <property type="entry name" value="RESPONSE_REGULATORY"/>
    <property type="match status" value="1"/>
</dbReference>
<evidence type="ECO:0000259" key="7">
    <source>
        <dbReference type="PROSITE" id="PS51755"/>
    </source>
</evidence>
<dbReference type="InterPro" id="IPR039420">
    <property type="entry name" value="WalR-like"/>
</dbReference>
<dbReference type="PANTHER" id="PTHR48111">
    <property type="entry name" value="REGULATOR OF RPOS"/>
    <property type="match status" value="1"/>
</dbReference>
<dbReference type="Gene3D" id="1.10.10.10">
    <property type="entry name" value="Winged helix-like DNA-binding domain superfamily/Winged helix DNA-binding domain"/>
    <property type="match status" value="1"/>
</dbReference>
<dbReference type="GO" id="GO:0032993">
    <property type="term" value="C:protein-DNA complex"/>
    <property type="evidence" value="ECO:0007669"/>
    <property type="project" value="TreeGrafter"/>
</dbReference>
<evidence type="ECO:0000256" key="1">
    <source>
        <dbReference type="ARBA" id="ARBA00022553"/>
    </source>
</evidence>